<dbReference type="InterPro" id="IPR048428">
    <property type="entry name" value="YobI-NTPase"/>
</dbReference>
<keyword evidence="2" id="KW-0472">Membrane</keyword>
<name>A0A2N3L1Z7_9PROT</name>
<keyword evidence="5" id="KW-1185">Reference proteome</keyword>
<evidence type="ECO:0000259" key="3">
    <source>
        <dbReference type="Pfam" id="PF20693"/>
    </source>
</evidence>
<dbReference type="AlphaFoldDB" id="A0A2N3L1Z7"/>
<evidence type="ECO:0000256" key="1">
    <source>
        <dbReference type="SAM" id="Coils"/>
    </source>
</evidence>
<dbReference type="GO" id="GO:0003677">
    <property type="term" value="F:DNA binding"/>
    <property type="evidence" value="ECO:0007669"/>
    <property type="project" value="UniProtKB-KW"/>
</dbReference>
<dbReference type="Pfam" id="PF20693">
    <property type="entry name" value="YobI-ATPase"/>
    <property type="match status" value="1"/>
</dbReference>
<gene>
    <name evidence="4" type="ORF">COO92_18870</name>
</gene>
<feature type="domain" description="YobI-like P-loop NTPase" evidence="3">
    <location>
        <begin position="3"/>
        <end position="366"/>
    </location>
</feature>
<feature type="coiled-coil region" evidence="1">
    <location>
        <begin position="381"/>
        <end position="408"/>
    </location>
</feature>
<keyword evidence="1" id="KW-0175">Coiled coil</keyword>
<feature type="transmembrane region" description="Helical" evidence="2">
    <location>
        <begin position="142"/>
        <end position="164"/>
    </location>
</feature>
<feature type="transmembrane region" description="Helical" evidence="2">
    <location>
        <begin position="102"/>
        <end position="122"/>
    </location>
</feature>
<dbReference type="Proteomes" id="UP000233332">
    <property type="component" value="Unassembled WGS sequence"/>
</dbReference>
<comment type="caution">
    <text evidence="4">The sequence shown here is derived from an EMBL/GenBank/DDBJ whole genome shotgun (WGS) entry which is preliminary data.</text>
</comment>
<evidence type="ECO:0000313" key="5">
    <source>
        <dbReference type="Proteomes" id="UP000233332"/>
    </source>
</evidence>
<keyword evidence="2" id="KW-0812">Transmembrane</keyword>
<protein>
    <submittedName>
        <fullName evidence="4">DNA-binding protein</fullName>
    </submittedName>
</protein>
<proteinExistence type="predicted"/>
<evidence type="ECO:0000313" key="4">
    <source>
        <dbReference type="EMBL" id="PKR56843.1"/>
    </source>
</evidence>
<organism evidence="4 5">
    <name type="scientific">Thalassospira lohafexi</name>
    <dbReference type="NCBI Taxonomy" id="744227"/>
    <lineage>
        <taxon>Bacteria</taxon>
        <taxon>Pseudomonadati</taxon>
        <taxon>Pseudomonadota</taxon>
        <taxon>Alphaproteobacteria</taxon>
        <taxon>Rhodospirillales</taxon>
        <taxon>Thalassospiraceae</taxon>
        <taxon>Thalassospira</taxon>
    </lineage>
</organism>
<reference evidence="4 5" key="1">
    <citation type="submission" date="2017-09" db="EMBL/GenBank/DDBJ databases">
        <title>Biodiversity and function of Thalassospira species in the particle-attached aromatic-hydrocarbon-degrading consortia from the surface seawater of the China South Sea.</title>
        <authorList>
            <person name="Dong C."/>
            <person name="Lai Q."/>
            <person name="Shao Z."/>
        </authorList>
    </citation>
    <scope>NUCLEOTIDE SEQUENCE [LARGE SCALE GENOMIC DNA]</scope>
    <source>
        <strain evidence="4 5">139Z-12</strain>
    </source>
</reference>
<accession>A0A2N3L1Z7</accession>
<keyword evidence="2" id="KW-1133">Transmembrane helix</keyword>
<keyword evidence="4" id="KW-0238">DNA-binding</keyword>
<evidence type="ECO:0000256" key="2">
    <source>
        <dbReference type="SAM" id="Phobius"/>
    </source>
</evidence>
<dbReference type="EMBL" id="NXGX01000009">
    <property type="protein sequence ID" value="PKR56843.1"/>
    <property type="molecule type" value="Genomic_DNA"/>
</dbReference>
<dbReference type="SUPFAM" id="SSF52540">
    <property type="entry name" value="P-loop containing nucleoside triphosphate hydrolases"/>
    <property type="match status" value="1"/>
</dbReference>
<dbReference type="InterPro" id="IPR027417">
    <property type="entry name" value="P-loop_NTPase"/>
</dbReference>
<sequence length="1158" mass="134204">MFNIALTGPYGSGKSSIIKTFLKRYENDRFSKDKVLQISLAAFLPEAGPVDGKMTENKSDSDKGKVSKQEIERSILQQMLYGADAHSLPLSRFKRIRSPRKWWSQFVALFIVLGLLACWYLIQKQTSIFDSLFYRSINQTNWFNVGCVALGFLFVWQILHQIYIKSLGVSLKSISLKDIEIKPEAAHEESILNRHLDEIIYFFQSTKYELVVIEDLDRFNNPDIFVTLREINSLINANAGVKRQIRFLYALRDNMFVNTDRTKFFEFIVPVIPIINSSNSIDKIIEQGKRLSLEQRPNQQFVREVSRYLNDLRLIQNIFNEYTIYLKNLDTDKENILDPNKLLAILIYKNVLPSDFEELHREKGKLAEILSRHDALIANAEHVYRSRILELERQMRDAEQQVFSNLEELRKIYAMTLIDKIPQGYASLEINGSWIDPMPSLWKQKGFDQIFEKQQARYRSRHNHFQFLDLVALQNEVNADKTYQQRKQEVEHKSDEFRNSASKDIRELRAKISTLRMTKFNELIRTDTEGTEELFEAFGESRELIKFLVFEGFLDDTYYQYTSLFHSGRLSPNDNKFLIQIRAFNNPEPDFQIDNPKEVIAAMRDDDFGQHFILNVILVDCMLSNPNEYDQQITRLLEFMSSNFDACEAFFPTYYERGKRISELTSALLDKWPGFVSAVLDSSDNITHVARLIAHLPEEHLKSLHQKDDQISEFISTHLSEVLALGVDFEPERLKLLPLETQELKTIKSYPAIVRLLADEGLYKVSIQNIEFIFRDVFDLPSADELEVKHYSTVLNSGSTALITKVEDDFEHYLKSILLALENNTEEDVLTIIKVLNCKEIEGEYLEAFLEKQSAKLPSLDDVPPRFHKPIFKLQKIEASWDNCLAFGASETFDSETLSGFLQIDDTQAELSTVIIDEDESTLPLCQFLINNNELEEGIYRDYVRTIPSQFQQFPADIDPGKLLILIEEEKITFSESAFAHLAGFPEYQVLFTAKNIDAYFESKDQVSLNDDFREELLNSDIPDNQKLKIIKEMDLTLITDLPSRAALIGRLFHRTDADITQLTGEAAQAAIINSKPIEVQVSLFNKCHKILSNDQIRQTLQQMPVPFPDFEPGYKRPTLTKTEANVELVEWLAKRKIISSWSDSFFGQRIYVNNYRR</sequence>